<dbReference type="EMBL" id="MU001495">
    <property type="protein sequence ID" value="KAF2448101.1"/>
    <property type="molecule type" value="Genomic_DNA"/>
</dbReference>
<reference evidence="2" key="1">
    <citation type="journal article" date="2020" name="Stud. Mycol.">
        <title>101 Dothideomycetes genomes: a test case for predicting lifestyles and emergence of pathogens.</title>
        <authorList>
            <person name="Haridas S."/>
            <person name="Albert R."/>
            <person name="Binder M."/>
            <person name="Bloem J."/>
            <person name="Labutti K."/>
            <person name="Salamov A."/>
            <person name="Andreopoulos B."/>
            <person name="Baker S."/>
            <person name="Barry K."/>
            <person name="Bills G."/>
            <person name="Bluhm B."/>
            <person name="Cannon C."/>
            <person name="Castanera R."/>
            <person name="Culley D."/>
            <person name="Daum C."/>
            <person name="Ezra D."/>
            <person name="Gonzalez J."/>
            <person name="Henrissat B."/>
            <person name="Kuo A."/>
            <person name="Liang C."/>
            <person name="Lipzen A."/>
            <person name="Lutzoni F."/>
            <person name="Magnuson J."/>
            <person name="Mondo S."/>
            <person name="Nolan M."/>
            <person name="Ohm R."/>
            <person name="Pangilinan J."/>
            <person name="Park H.-J."/>
            <person name="Ramirez L."/>
            <person name="Alfaro M."/>
            <person name="Sun H."/>
            <person name="Tritt A."/>
            <person name="Yoshinaga Y."/>
            <person name="Zwiers L.-H."/>
            <person name="Turgeon B."/>
            <person name="Goodwin S."/>
            <person name="Spatafora J."/>
            <person name="Crous P."/>
            <person name="Grigoriev I."/>
        </authorList>
    </citation>
    <scope>NUCLEOTIDE SEQUENCE</scope>
    <source>
        <strain evidence="2">CBS 690.94</strain>
    </source>
</reference>
<sequence>MAAFSPLPFWDYVYQLRHTYPNEHRRCLTRNVSLLMGQPGGHGEVVEITAAEAEDGEGEDEGMVVAGALWVQRSEGDALPRLPAIMAGSEDDGEDVLLLHGTTTPIYNSHYPALDKLHARAVFLPMGFTLVAVISILLWLSAVWNWYIEQYLEIQA</sequence>
<keyword evidence="3" id="KW-1185">Reference proteome</keyword>
<gene>
    <name evidence="2" type="ORF">P171DRAFT_481195</name>
</gene>
<evidence type="ECO:0000256" key="1">
    <source>
        <dbReference type="SAM" id="Phobius"/>
    </source>
</evidence>
<feature type="transmembrane region" description="Helical" evidence="1">
    <location>
        <begin position="122"/>
        <end position="147"/>
    </location>
</feature>
<proteinExistence type="predicted"/>
<accession>A0A9P4UF34</accession>
<organism evidence="2 3">
    <name type="scientific">Karstenula rhodostoma CBS 690.94</name>
    <dbReference type="NCBI Taxonomy" id="1392251"/>
    <lineage>
        <taxon>Eukaryota</taxon>
        <taxon>Fungi</taxon>
        <taxon>Dikarya</taxon>
        <taxon>Ascomycota</taxon>
        <taxon>Pezizomycotina</taxon>
        <taxon>Dothideomycetes</taxon>
        <taxon>Pleosporomycetidae</taxon>
        <taxon>Pleosporales</taxon>
        <taxon>Massarineae</taxon>
        <taxon>Didymosphaeriaceae</taxon>
        <taxon>Karstenula</taxon>
    </lineage>
</organism>
<comment type="caution">
    <text evidence="2">The sequence shown here is derived from an EMBL/GenBank/DDBJ whole genome shotgun (WGS) entry which is preliminary data.</text>
</comment>
<keyword evidence="1" id="KW-0472">Membrane</keyword>
<dbReference type="Proteomes" id="UP000799764">
    <property type="component" value="Unassembled WGS sequence"/>
</dbReference>
<keyword evidence="1" id="KW-1133">Transmembrane helix</keyword>
<protein>
    <submittedName>
        <fullName evidence="2">Uncharacterized protein</fullName>
    </submittedName>
</protein>
<evidence type="ECO:0000313" key="2">
    <source>
        <dbReference type="EMBL" id="KAF2448101.1"/>
    </source>
</evidence>
<dbReference type="AlphaFoldDB" id="A0A9P4UF34"/>
<keyword evidence="1" id="KW-0812">Transmembrane</keyword>
<evidence type="ECO:0000313" key="3">
    <source>
        <dbReference type="Proteomes" id="UP000799764"/>
    </source>
</evidence>
<dbReference type="OrthoDB" id="4738875at2759"/>
<name>A0A9P4UF34_9PLEO</name>